<organism evidence="2 3">
    <name type="scientific">Geodia barretti</name>
    <name type="common">Barrett's horny sponge</name>
    <dbReference type="NCBI Taxonomy" id="519541"/>
    <lineage>
        <taxon>Eukaryota</taxon>
        <taxon>Metazoa</taxon>
        <taxon>Porifera</taxon>
        <taxon>Demospongiae</taxon>
        <taxon>Heteroscleromorpha</taxon>
        <taxon>Tetractinellida</taxon>
        <taxon>Astrophorina</taxon>
        <taxon>Geodiidae</taxon>
        <taxon>Geodia</taxon>
    </lineage>
</organism>
<comment type="caution">
    <text evidence="2">The sequence shown here is derived from an EMBL/GenBank/DDBJ whole genome shotgun (WGS) entry which is preliminary data.</text>
</comment>
<dbReference type="Pfam" id="PF25377">
    <property type="entry name" value="DUF7886"/>
    <property type="match status" value="1"/>
</dbReference>
<dbReference type="AlphaFoldDB" id="A0AA35TNM7"/>
<dbReference type="InterPro" id="IPR057208">
    <property type="entry name" value="DUF7886"/>
</dbReference>
<dbReference type="Proteomes" id="UP001174909">
    <property type="component" value="Unassembled WGS sequence"/>
</dbReference>
<sequence length="154" mass="17597">MAEKKRLNHFLNDMLKLSCVKGFQHFATHMRGREEMICSIVNEPSMPIIQSATNSPAASFGHHQKREAFPMSQKQQRRLSGYGFINVGLPPASPSENEDVDESQTMFLIAGYSRYNRPYVWVSVYNPVAEFHLSFLVTSFCFLHPLDSYITSCK</sequence>
<evidence type="ECO:0000313" key="3">
    <source>
        <dbReference type="Proteomes" id="UP001174909"/>
    </source>
</evidence>
<evidence type="ECO:0000259" key="1">
    <source>
        <dbReference type="Pfam" id="PF25377"/>
    </source>
</evidence>
<feature type="non-terminal residue" evidence="2">
    <location>
        <position position="1"/>
    </location>
</feature>
<gene>
    <name evidence="2" type="ORF">GBAR_LOCUS28040</name>
</gene>
<name>A0AA35TNM7_GEOBA</name>
<dbReference type="EMBL" id="CASHTH010003906">
    <property type="protein sequence ID" value="CAI8051197.1"/>
    <property type="molecule type" value="Genomic_DNA"/>
</dbReference>
<dbReference type="PANTHER" id="PTHR47915:SF1">
    <property type="entry name" value="SI:DKEY-19B23.7"/>
    <property type="match status" value="1"/>
</dbReference>
<feature type="domain" description="DUF7886" evidence="1">
    <location>
        <begin position="93"/>
        <end position="122"/>
    </location>
</feature>
<accession>A0AA35TNM7</accession>
<proteinExistence type="predicted"/>
<reference evidence="2" key="1">
    <citation type="submission" date="2023-03" db="EMBL/GenBank/DDBJ databases">
        <authorList>
            <person name="Steffen K."/>
            <person name="Cardenas P."/>
        </authorList>
    </citation>
    <scope>NUCLEOTIDE SEQUENCE</scope>
</reference>
<evidence type="ECO:0000313" key="2">
    <source>
        <dbReference type="EMBL" id="CAI8051197.1"/>
    </source>
</evidence>
<dbReference type="PANTHER" id="PTHR47915">
    <property type="entry name" value="SI:DKEY-19B23.7"/>
    <property type="match status" value="1"/>
</dbReference>
<protein>
    <recommendedName>
        <fullName evidence="1">DUF7886 domain-containing protein</fullName>
    </recommendedName>
</protein>
<keyword evidence="3" id="KW-1185">Reference proteome</keyword>